<dbReference type="Proteomes" id="UP000579153">
    <property type="component" value="Unassembled WGS sequence"/>
</dbReference>
<evidence type="ECO:0000313" key="2">
    <source>
        <dbReference type="Proteomes" id="UP000579153"/>
    </source>
</evidence>
<name>A0A7W9LF42_9ACTN</name>
<accession>A0A7W9LF42</accession>
<reference evidence="1 2" key="1">
    <citation type="submission" date="2020-08" db="EMBL/GenBank/DDBJ databases">
        <title>Sequencing the genomes of 1000 actinobacteria strains.</title>
        <authorList>
            <person name="Klenk H.-P."/>
        </authorList>
    </citation>
    <scope>NUCLEOTIDE SEQUENCE [LARGE SCALE GENOMIC DNA]</scope>
    <source>
        <strain evidence="1 2">DSM 45507</strain>
    </source>
</reference>
<proteinExistence type="predicted"/>
<evidence type="ECO:0000313" key="1">
    <source>
        <dbReference type="EMBL" id="MBB5781511.1"/>
    </source>
</evidence>
<dbReference type="RefSeq" id="WP_185074797.1">
    <property type="nucleotide sequence ID" value="NZ_JACHMB010000001.1"/>
</dbReference>
<gene>
    <name evidence="1" type="ORF">HD596_008267</name>
</gene>
<organism evidence="1 2">
    <name type="scientific">Nonomuraea jabiensis</name>
    <dbReference type="NCBI Taxonomy" id="882448"/>
    <lineage>
        <taxon>Bacteria</taxon>
        <taxon>Bacillati</taxon>
        <taxon>Actinomycetota</taxon>
        <taxon>Actinomycetes</taxon>
        <taxon>Streptosporangiales</taxon>
        <taxon>Streptosporangiaceae</taxon>
        <taxon>Nonomuraea</taxon>
    </lineage>
</organism>
<dbReference type="AlphaFoldDB" id="A0A7W9LF42"/>
<protein>
    <submittedName>
        <fullName evidence="1">Uncharacterized protein</fullName>
    </submittedName>
</protein>
<dbReference type="EMBL" id="JACHMB010000001">
    <property type="protein sequence ID" value="MBB5781511.1"/>
    <property type="molecule type" value="Genomic_DNA"/>
</dbReference>
<sequence>MITNHAWQVAAGFLPEATEAAGRTAAFLQRVAEGRAVDGAALSGGPLSP</sequence>
<comment type="caution">
    <text evidence="1">The sequence shown here is derived from an EMBL/GenBank/DDBJ whole genome shotgun (WGS) entry which is preliminary data.</text>
</comment>
<keyword evidence="2" id="KW-1185">Reference proteome</keyword>